<feature type="domain" description="Phospholipid/glycerol acyltransferase" evidence="3">
    <location>
        <begin position="35"/>
        <end position="154"/>
    </location>
</feature>
<dbReference type="Proteomes" id="UP000479756">
    <property type="component" value="Unassembled WGS sequence"/>
</dbReference>
<dbReference type="Pfam" id="PF01553">
    <property type="entry name" value="Acyltransferase"/>
    <property type="match status" value="1"/>
</dbReference>
<dbReference type="GO" id="GO:0006654">
    <property type="term" value="P:phosphatidic acid biosynthetic process"/>
    <property type="evidence" value="ECO:0007669"/>
    <property type="project" value="TreeGrafter"/>
</dbReference>
<dbReference type="AlphaFoldDB" id="A0A7C9PLL9"/>
<evidence type="ECO:0000313" key="5">
    <source>
        <dbReference type="Proteomes" id="UP000479756"/>
    </source>
</evidence>
<dbReference type="SUPFAM" id="SSF69593">
    <property type="entry name" value="Glycerol-3-phosphate (1)-acyltransferase"/>
    <property type="match status" value="1"/>
</dbReference>
<proteinExistence type="predicted"/>
<sequence length="226" mass="24875">MFYWIMKYLIAGPLLRVLFRPRVIGESNIPRTGPVIVASNHLSFIDSVILPLNMRRRIYFLAASNYFSGRSPGAWVLKRFLLATGMIPLDRSGGKASEASLRAGLAVLQKGNVLGIYPEGSRSPDGRMHRGRTGIARMVLESGAVVVPVAMSETDRVMPVGGKGIRFLSVGLTFGEPLNFDSYRLGEADHETLRVITDQIMEAIRALSGQEYVDAYSSSRKAAREE</sequence>
<protein>
    <submittedName>
        <fullName evidence="4">1-acyl-sn-glycerol-3-phosphate acyltransferase</fullName>
    </submittedName>
</protein>
<keyword evidence="5" id="KW-1185">Reference proteome</keyword>
<evidence type="ECO:0000256" key="1">
    <source>
        <dbReference type="ARBA" id="ARBA00022679"/>
    </source>
</evidence>
<dbReference type="GO" id="GO:0005886">
    <property type="term" value="C:plasma membrane"/>
    <property type="evidence" value="ECO:0007669"/>
    <property type="project" value="TreeGrafter"/>
</dbReference>
<dbReference type="PANTHER" id="PTHR10434">
    <property type="entry name" value="1-ACYL-SN-GLYCEROL-3-PHOSPHATE ACYLTRANSFERASE"/>
    <property type="match status" value="1"/>
</dbReference>
<accession>A0A7C9PLL9</accession>
<keyword evidence="1 4" id="KW-0808">Transferase</keyword>
<evidence type="ECO:0000256" key="2">
    <source>
        <dbReference type="ARBA" id="ARBA00023315"/>
    </source>
</evidence>
<evidence type="ECO:0000259" key="3">
    <source>
        <dbReference type="SMART" id="SM00563"/>
    </source>
</evidence>
<keyword evidence="2 4" id="KW-0012">Acyltransferase</keyword>
<dbReference type="SMART" id="SM00563">
    <property type="entry name" value="PlsC"/>
    <property type="match status" value="1"/>
</dbReference>
<comment type="caution">
    <text evidence="4">The sequence shown here is derived from an EMBL/GenBank/DDBJ whole genome shotgun (WGS) entry which is preliminary data.</text>
</comment>
<name>A0A7C9PLL9_9MICO</name>
<organism evidence="4 5">
    <name type="scientific">Galbitalea soli</name>
    <dbReference type="NCBI Taxonomy" id="1268042"/>
    <lineage>
        <taxon>Bacteria</taxon>
        <taxon>Bacillati</taxon>
        <taxon>Actinomycetota</taxon>
        <taxon>Actinomycetes</taxon>
        <taxon>Micrococcales</taxon>
        <taxon>Microbacteriaceae</taxon>
        <taxon>Galbitalea</taxon>
    </lineage>
</organism>
<dbReference type="EMBL" id="JAAGWZ010000001">
    <property type="protein sequence ID" value="NEM90310.1"/>
    <property type="molecule type" value="Genomic_DNA"/>
</dbReference>
<gene>
    <name evidence="4" type="ORF">G3T37_02950</name>
</gene>
<dbReference type="InterPro" id="IPR002123">
    <property type="entry name" value="Plipid/glycerol_acylTrfase"/>
</dbReference>
<dbReference type="PANTHER" id="PTHR10434:SF11">
    <property type="entry name" value="1-ACYL-SN-GLYCEROL-3-PHOSPHATE ACYLTRANSFERASE"/>
    <property type="match status" value="1"/>
</dbReference>
<dbReference type="GO" id="GO:0003841">
    <property type="term" value="F:1-acylglycerol-3-phosphate O-acyltransferase activity"/>
    <property type="evidence" value="ECO:0007669"/>
    <property type="project" value="TreeGrafter"/>
</dbReference>
<dbReference type="RefSeq" id="WP_163471975.1">
    <property type="nucleotide sequence ID" value="NZ_JAAGWZ010000001.1"/>
</dbReference>
<reference evidence="4 5" key="1">
    <citation type="journal article" date="2014" name="Int. J. Syst. Evol. Microbiol.">
        <title>Description of Galbitalea soli gen. nov., sp. nov., and Frondihabitans sucicola sp. nov.</title>
        <authorList>
            <person name="Kim S.J."/>
            <person name="Lim J.M."/>
            <person name="Ahn J.H."/>
            <person name="Weon H.Y."/>
            <person name="Hamada M."/>
            <person name="Suzuki K."/>
            <person name="Ahn T.Y."/>
            <person name="Kwon S.W."/>
        </authorList>
    </citation>
    <scope>NUCLEOTIDE SEQUENCE [LARGE SCALE GENOMIC DNA]</scope>
    <source>
        <strain evidence="4 5">NBRC 108727</strain>
    </source>
</reference>
<evidence type="ECO:0000313" key="4">
    <source>
        <dbReference type="EMBL" id="NEM90310.1"/>
    </source>
</evidence>
<dbReference type="CDD" id="cd07989">
    <property type="entry name" value="LPLAT_AGPAT-like"/>
    <property type="match status" value="1"/>
</dbReference>